<dbReference type="EC" id="2.5.1.-" evidence="7"/>
<dbReference type="HAMAP" id="MF_02056">
    <property type="entry name" value="MetZ"/>
    <property type="match status" value="1"/>
</dbReference>
<dbReference type="NCBIfam" id="TIGR01325">
    <property type="entry name" value="O_suc_HS_sulf"/>
    <property type="match status" value="1"/>
</dbReference>
<dbReference type="GO" id="GO:0071268">
    <property type="term" value="P:homocysteine biosynthetic process"/>
    <property type="evidence" value="ECO:0007669"/>
    <property type="project" value="InterPro"/>
</dbReference>
<dbReference type="GO" id="GO:0016846">
    <property type="term" value="F:carbon-sulfur lyase activity"/>
    <property type="evidence" value="ECO:0007669"/>
    <property type="project" value="TreeGrafter"/>
</dbReference>
<dbReference type="KEGG" id="aiq:Azoinq_11910"/>
<dbReference type="GO" id="GO:0030170">
    <property type="term" value="F:pyridoxal phosphate binding"/>
    <property type="evidence" value="ECO:0007669"/>
    <property type="project" value="UniProtKB-UniRule"/>
</dbReference>
<keyword evidence="3 7" id="KW-0808">Transferase</keyword>
<accession>A0A975SLI3</accession>
<dbReference type="AlphaFoldDB" id="A0A975SLI3"/>
<dbReference type="InterPro" id="IPR000277">
    <property type="entry name" value="Cys/Met-Metab_PyrdxlP-dep_enz"/>
</dbReference>
<keyword evidence="7" id="KW-0028">Amino-acid biosynthesis</keyword>
<comment type="pathway">
    <text evidence="7">Amino-acid biosynthesis; L-methionine biosynthesis via de novo pathway; L-homocysteine from O-succinyl-L-homoserine: step 1/1.</text>
</comment>
<dbReference type="NCBIfam" id="NF006003">
    <property type="entry name" value="PRK08133.1"/>
    <property type="match status" value="1"/>
</dbReference>
<evidence type="ECO:0000256" key="1">
    <source>
        <dbReference type="ARBA" id="ARBA00001933"/>
    </source>
</evidence>
<dbReference type="Pfam" id="PF01053">
    <property type="entry name" value="Cys_Met_Meta_PP"/>
    <property type="match status" value="1"/>
</dbReference>
<dbReference type="PANTHER" id="PTHR11808:SF80">
    <property type="entry name" value="CYSTATHIONINE GAMMA-LYASE"/>
    <property type="match status" value="1"/>
</dbReference>
<dbReference type="FunFam" id="3.90.1150.10:FF:000033">
    <property type="entry name" value="Cystathionine gamma-synthase"/>
    <property type="match status" value="1"/>
</dbReference>
<evidence type="ECO:0000256" key="4">
    <source>
        <dbReference type="ARBA" id="ARBA00022898"/>
    </source>
</evidence>
<protein>
    <recommendedName>
        <fullName evidence="6 7">O-succinylhomoserine sulfhydrylase</fullName>
        <shortName evidence="7">OSH sulfhydrylase</shortName>
        <shortName evidence="7">OSHS sulfhydrylase</shortName>
        <ecNumber evidence="7">2.5.1.-</ecNumber>
    </recommendedName>
</protein>
<dbReference type="PIRSF" id="PIRSF001434">
    <property type="entry name" value="CGS"/>
    <property type="match status" value="1"/>
</dbReference>
<dbReference type="CDD" id="cd00614">
    <property type="entry name" value="CGS_like"/>
    <property type="match status" value="1"/>
</dbReference>
<dbReference type="GO" id="GO:0019346">
    <property type="term" value="P:transsulfuration"/>
    <property type="evidence" value="ECO:0007669"/>
    <property type="project" value="InterPro"/>
</dbReference>
<dbReference type="InterPro" id="IPR054542">
    <property type="entry name" value="Cys_met_metab_PP"/>
</dbReference>
<comment type="catalytic activity">
    <reaction evidence="7">
        <text>O-succinyl-L-homoserine + hydrogen sulfide = L-homocysteine + succinate</text>
        <dbReference type="Rhea" id="RHEA:27826"/>
        <dbReference type="ChEBI" id="CHEBI:29919"/>
        <dbReference type="ChEBI" id="CHEBI:30031"/>
        <dbReference type="ChEBI" id="CHEBI:57661"/>
        <dbReference type="ChEBI" id="CHEBI:58199"/>
    </reaction>
</comment>
<name>A0A975SLI3_9RHOO</name>
<dbReference type="GO" id="GO:0005737">
    <property type="term" value="C:cytoplasm"/>
    <property type="evidence" value="ECO:0007669"/>
    <property type="project" value="TreeGrafter"/>
</dbReference>
<evidence type="ECO:0000256" key="5">
    <source>
        <dbReference type="ARBA" id="ARBA00060995"/>
    </source>
</evidence>
<comment type="cofactor">
    <cofactor evidence="1 7 8">
        <name>pyridoxal 5'-phosphate</name>
        <dbReference type="ChEBI" id="CHEBI:597326"/>
    </cofactor>
</comment>
<dbReference type="GO" id="GO:0016765">
    <property type="term" value="F:transferase activity, transferring alkyl or aryl (other than methyl) groups"/>
    <property type="evidence" value="ECO:0007669"/>
    <property type="project" value="UniProtKB-UniRule"/>
</dbReference>
<evidence type="ECO:0000256" key="6">
    <source>
        <dbReference type="ARBA" id="ARBA00071157"/>
    </source>
</evidence>
<dbReference type="EMBL" id="CP064782">
    <property type="protein sequence ID" value="QWT48549.1"/>
    <property type="molecule type" value="Genomic_DNA"/>
</dbReference>
<evidence type="ECO:0000313" key="10">
    <source>
        <dbReference type="Proteomes" id="UP000683428"/>
    </source>
</evidence>
<comment type="similarity">
    <text evidence="5 7">Belongs to the trans-sulfuration enzymes family. MetZ subfamily.</text>
</comment>
<dbReference type="InterPro" id="IPR006234">
    <property type="entry name" value="O-succ-hSer_sulfhydrylase"/>
</dbReference>
<sequence>MDNQEQNSWQQDTLAIRAGTQRSQFNEHSEALYLTSSFVFESAAQAAARFAGEDEGCVYSRFSNPTVSLFQERLAALEGGEAAVATASGMSAILSLVMAHLKAGDHIVASASLFGSTIQLFGNIMSRFGVTTTFVPATDPGAWEAAIRPETRLFFLETPSNPLTEVGDIAGLAELAHAHGILLAVDNCFCSPVLQQPLALGADLVVHSATKYLDGQGRVLGGAVVGPKALTDEVYKFLRTAGPTLSAFNAWVLAKGLETLKIRLFSQSANALALARWLEAHPQVARVYYPGLESHPQHALAQRQQKTGGAILSFEVKGGREGAWKVVDSCRLLSITGNLGDVKTTITHPATTTHGRISPEARAAAGISDGLLRVAVGLEALEDLQADLSRGLDAA</sequence>
<feature type="modified residue" description="N6-(pyridoxal phosphate)lysine" evidence="7">
    <location>
        <position position="211"/>
    </location>
</feature>
<dbReference type="FunFam" id="3.40.640.10:FF:000035">
    <property type="entry name" value="O-succinylhomoserine sulfhydrylase"/>
    <property type="match status" value="1"/>
</dbReference>
<keyword evidence="10" id="KW-1185">Reference proteome</keyword>
<evidence type="ECO:0000256" key="8">
    <source>
        <dbReference type="RuleBase" id="RU362118"/>
    </source>
</evidence>
<keyword evidence="7" id="KW-0486">Methionine biosynthesis</keyword>
<evidence type="ECO:0000256" key="7">
    <source>
        <dbReference type="HAMAP-Rule" id="MF_02056"/>
    </source>
</evidence>
<dbReference type="GO" id="GO:0071266">
    <property type="term" value="P:'de novo' L-methionine biosynthetic process"/>
    <property type="evidence" value="ECO:0007669"/>
    <property type="project" value="UniProtKB-UniRule"/>
</dbReference>
<evidence type="ECO:0000256" key="2">
    <source>
        <dbReference type="ARBA" id="ARBA00011881"/>
    </source>
</evidence>
<comment type="function">
    <text evidence="7">Catalyzes the formation of L-homocysteine from O-succinyl-L-homoserine (OSHS) and hydrogen sulfide.</text>
</comment>
<proteinExistence type="inferred from homology"/>
<keyword evidence="4 7" id="KW-0663">Pyridoxal phosphate</keyword>
<gene>
    <name evidence="7" type="primary">metZ</name>
    <name evidence="9" type="ORF">Azoinq_11910</name>
</gene>
<organism evidence="9 10">
    <name type="scientific">Azospira inquinata</name>
    <dbReference type="NCBI Taxonomy" id="2785627"/>
    <lineage>
        <taxon>Bacteria</taxon>
        <taxon>Pseudomonadati</taxon>
        <taxon>Pseudomonadota</taxon>
        <taxon>Betaproteobacteria</taxon>
        <taxon>Rhodocyclales</taxon>
        <taxon>Rhodocyclaceae</taxon>
        <taxon>Azospira</taxon>
    </lineage>
</organism>
<evidence type="ECO:0000313" key="9">
    <source>
        <dbReference type="EMBL" id="QWT48549.1"/>
    </source>
</evidence>
<reference evidence="9" key="1">
    <citation type="submission" date="2020-11" db="EMBL/GenBank/DDBJ databases">
        <title>Azospira inquinata sp. nov.</title>
        <authorList>
            <person name="Moe W.M."/>
            <person name="Mikes M.C."/>
        </authorList>
    </citation>
    <scope>NUCLEOTIDE SEQUENCE</scope>
    <source>
        <strain evidence="9">Azo-3</strain>
    </source>
</reference>
<comment type="subunit">
    <text evidence="2 7">Homotetramer.</text>
</comment>
<dbReference type="PANTHER" id="PTHR11808">
    <property type="entry name" value="TRANS-SULFURATION ENZYME FAMILY MEMBER"/>
    <property type="match status" value="1"/>
</dbReference>
<dbReference type="PROSITE" id="PS00868">
    <property type="entry name" value="CYS_MET_METAB_PP"/>
    <property type="match status" value="1"/>
</dbReference>
<dbReference type="Proteomes" id="UP000683428">
    <property type="component" value="Chromosome"/>
</dbReference>
<dbReference type="RefSeq" id="WP_216128798.1">
    <property type="nucleotide sequence ID" value="NZ_CP064782.1"/>
</dbReference>
<evidence type="ECO:0000256" key="3">
    <source>
        <dbReference type="ARBA" id="ARBA00022679"/>
    </source>
</evidence>